<feature type="region of interest" description="Disordered" evidence="1">
    <location>
        <begin position="1"/>
        <end position="98"/>
    </location>
</feature>
<accession>A0A6J4SAM7</accession>
<dbReference type="EMBL" id="CADCVV010000066">
    <property type="protein sequence ID" value="CAA9493803.1"/>
    <property type="molecule type" value="Genomic_DNA"/>
</dbReference>
<proteinExistence type="predicted"/>
<feature type="compositionally biased region" description="Basic and acidic residues" evidence="1">
    <location>
        <begin position="17"/>
        <end position="37"/>
    </location>
</feature>
<gene>
    <name evidence="2" type="ORF">AVDCRST_MAG17-940</name>
</gene>
<evidence type="ECO:0000256" key="1">
    <source>
        <dbReference type="SAM" id="MobiDB-lite"/>
    </source>
</evidence>
<sequence>MRASGEGRRGMTSSGRNEAHRQDGGRRHDAEADRPPADRSVAGRNEEQEDRPLPRPPGERTSDASDPPAGDAPLIAEDGVNEGLDEIAAEAESQSNDG</sequence>
<evidence type="ECO:0000313" key="2">
    <source>
        <dbReference type="EMBL" id="CAA9493803.1"/>
    </source>
</evidence>
<name>A0A6J4SAM7_9ACTN</name>
<feature type="compositionally biased region" description="Acidic residues" evidence="1">
    <location>
        <begin position="79"/>
        <end position="89"/>
    </location>
</feature>
<organism evidence="2">
    <name type="scientific">uncultured Solirubrobacterales bacterium</name>
    <dbReference type="NCBI Taxonomy" id="768556"/>
    <lineage>
        <taxon>Bacteria</taxon>
        <taxon>Bacillati</taxon>
        <taxon>Actinomycetota</taxon>
        <taxon>Thermoleophilia</taxon>
        <taxon>Solirubrobacterales</taxon>
        <taxon>environmental samples</taxon>
    </lineage>
</organism>
<reference evidence="2" key="1">
    <citation type="submission" date="2020-02" db="EMBL/GenBank/DDBJ databases">
        <authorList>
            <person name="Meier V. D."/>
        </authorList>
    </citation>
    <scope>NUCLEOTIDE SEQUENCE</scope>
    <source>
        <strain evidence="2">AVDCRST_MAG17</strain>
    </source>
</reference>
<feature type="compositionally biased region" description="Basic and acidic residues" evidence="1">
    <location>
        <begin position="44"/>
        <end position="63"/>
    </location>
</feature>
<protein>
    <submittedName>
        <fullName evidence="2">Uncharacterized protein</fullName>
    </submittedName>
</protein>
<dbReference type="AlphaFoldDB" id="A0A6J4SAM7"/>